<reference evidence="2" key="1">
    <citation type="journal article" date="2014" name="Int. J. Syst. Evol. Microbiol.">
        <title>Complete genome sequence of Corynebacterium casei LMG S-19264T (=DSM 44701T), isolated from a smear-ripened cheese.</title>
        <authorList>
            <consortium name="US DOE Joint Genome Institute (JGI-PGF)"/>
            <person name="Walter F."/>
            <person name="Albersmeier A."/>
            <person name="Kalinowski J."/>
            <person name="Ruckert C."/>
        </authorList>
    </citation>
    <scope>NUCLEOTIDE SEQUENCE</scope>
    <source>
        <strain evidence="2">CGMCC 1.15533</strain>
    </source>
</reference>
<dbReference type="OrthoDB" id="2360592at2"/>
<dbReference type="AlphaFoldDB" id="A0A917A6V8"/>
<proteinExistence type="predicted"/>
<dbReference type="InterPro" id="IPR053163">
    <property type="entry name" value="HTH-type_regulator_Rgg"/>
</dbReference>
<dbReference type="PANTHER" id="PTHR37038">
    <property type="entry name" value="TRANSCRIPTIONAL REGULATOR-RELATED"/>
    <property type="match status" value="1"/>
</dbReference>
<gene>
    <name evidence="2" type="ORF">GCM10011510_07720</name>
</gene>
<accession>A0A917A6V8</accession>
<dbReference type="GO" id="GO:0003677">
    <property type="term" value="F:DNA binding"/>
    <property type="evidence" value="ECO:0007669"/>
    <property type="project" value="InterPro"/>
</dbReference>
<dbReference type="PANTHER" id="PTHR37038:SF12">
    <property type="entry name" value="TRANSCRIPTIONAL REGULATOR"/>
    <property type="match status" value="1"/>
</dbReference>
<dbReference type="SUPFAM" id="SSF47413">
    <property type="entry name" value="lambda repressor-like DNA-binding domains"/>
    <property type="match status" value="1"/>
</dbReference>
<evidence type="ECO:0000259" key="1">
    <source>
        <dbReference type="PROSITE" id="PS50943"/>
    </source>
</evidence>
<dbReference type="SMART" id="SM00530">
    <property type="entry name" value="HTH_XRE"/>
    <property type="match status" value="1"/>
</dbReference>
<feature type="domain" description="HTH cro/C1-type" evidence="1">
    <location>
        <begin position="8"/>
        <end position="61"/>
    </location>
</feature>
<comment type="caution">
    <text evidence="2">The sequence shown here is derived from an EMBL/GenBank/DDBJ whole genome shotgun (WGS) entry which is preliminary data.</text>
</comment>
<name>A0A917A6V8_9STRE</name>
<evidence type="ECO:0000313" key="2">
    <source>
        <dbReference type="EMBL" id="GGE28923.1"/>
    </source>
</evidence>
<dbReference type="InterPro" id="IPR011990">
    <property type="entry name" value="TPR-like_helical_dom_sf"/>
</dbReference>
<evidence type="ECO:0000313" key="3">
    <source>
        <dbReference type="Proteomes" id="UP000660801"/>
    </source>
</evidence>
<dbReference type="RefSeq" id="WP_083201745.1">
    <property type="nucleotide sequence ID" value="NZ_BMJN01000009.1"/>
</dbReference>
<dbReference type="Gene3D" id="1.25.40.10">
    <property type="entry name" value="Tetratricopeptide repeat domain"/>
    <property type="match status" value="1"/>
</dbReference>
<dbReference type="CDD" id="cd00093">
    <property type="entry name" value="HTH_XRE"/>
    <property type="match status" value="1"/>
</dbReference>
<dbReference type="EMBL" id="BMJN01000009">
    <property type="protein sequence ID" value="GGE28923.1"/>
    <property type="molecule type" value="Genomic_DNA"/>
</dbReference>
<keyword evidence="3" id="KW-1185">Reference proteome</keyword>
<reference evidence="2" key="2">
    <citation type="submission" date="2020-09" db="EMBL/GenBank/DDBJ databases">
        <authorList>
            <person name="Sun Q."/>
            <person name="Zhou Y."/>
        </authorList>
    </citation>
    <scope>NUCLEOTIDE SEQUENCE</scope>
    <source>
        <strain evidence="2">CGMCC 1.15533</strain>
    </source>
</reference>
<dbReference type="InterPro" id="IPR010982">
    <property type="entry name" value="Lambda_DNA-bd_dom_sf"/>
</dbReference>
<dbReference type="Pfam" id="PF01381">
    <property type="entry name" value="HTH_3"/>
    <property type="match status" value="1"/>
</dbReference>
<dbReference type="PROSITE" id="PS50943">
    <property type="entry name" value="HTH_CROC1"/>
    <property type="match status" value="1"/>
</dbReference>
<sequence length="97" mass="11071">MKSFGEVFKQIRVSHQLSLTQAAGDICSKSMLSRFESGNHDIGAQKLVALLENIHTDIEEFVFLCRSYQVQPNKAIFKQLEQALDVTDTSKLHRLYQ</sequence>
<organism evidence="2 3">
    <name type="scientific">Streptococcus himalayensis</name>
    <dbReference type="NCBI Taxonomy" id="1888195"/>
    <lineage>
        <taxon>Bacteria</taxon>
        <taxon>Bacillati</taxon>
        <taxon>Bacillota</taxon>
        <taxon>Bacilli</taxon>
        <taxon>Lactobacillales</taxon>
        <taxon>Streptococcaceae</taxon>
        <taxon>Streptococcus</taxon>
    </lineage>
</organism>
<dbReference type="InterPro" id="IPR001387">
    <property type="entry name" value="Cro/C1-type_HTH"/>
</dbReference>
<dbReference type="Proteomes" id="UP000660801">
    <property type="component" value="Unassembled WGS sequence"/>
</dbReference>
<protein>
    <recommendedName>
        <fullName evidence="1">HTH cro/C1-type domain-containing protein</fullName>
    </recommendedName>
</protein>